<dbReference type="RefSeq" id="WP_070230004.1">
    <property type="nucleotide sequence ID" value="NZ_BJYO01000002.1"/>
</dbReference>
<accession>A0A288QX15</accession>
<sequence length="363" mass="40383">MRIWSIARRILKELFRDKRTLALLFVAPLLILTLMKVVFDSGQTVSVNVGTVAVSQPVTQNIDATAHVHVVHYATRAKADKQLANGQLDAIIEYANHKYTVTYANVDASKTAVVRGAFSAAQIKTRMEQLTMTVTRLQQQTGMSVATQPVPQVMSVYRYGDQHTTYFDKIMPILMGFFVFFFVFLISGMSLLRERTTGTLERLLATPVKRVEVVFGYMVSYGLLAIIQTLVIVSYTIWGLGVTVNGSIFWVVITNILLATLALAFGLFMSTFAKSEFQMVQFIPLIVVPQIFFSGLISLDSMAKWAEIVAGIIPMKYAGDSLTKVIMTNSGWTAIWPDLGALLIFIIVLTIGNIVGLKRYRKV</sequence>
<dbReference type="EMBL" id="QRAS01000001">
    <property type="protein sequence ID" value="RDL11940.1"/>
    <property type="molecule type" value="Genomic_DNA"/>
</dbReference>
<gene>
    <name evidence="8" type="ORF">DFP99_0364</name>
</gene>
<protein>
    <submittedName>
        <fullName evidence="8">ABC-2 type transport system permease protein</fullName>
    </submittedName>
</protein>
<comment type="caution">
    <text evidence="8">The sequence shown here is derived from an EMBL/GenBank/DDBJ whole genome shotgun (WGS) entry which is preliminary data.</text>
</comment>
<dbReference type="GO" id="GO:0140359">
    <property type="term" value="F:ABC-type transporter activity"/>
    <property type="evidence" value="ECO:0007669"/>
    <property type="project" value="InterPro"/>
</dbReference>
<comment type="similarity">
    <text evidence="2">Belongs to the ABC-2 integral membrane protein family.</text>
</comment>
<organism evidence="8 9">
    <name type="scientific">Weissella soli</name>
    <dbReference type="NCBI Taxonomy" id="155866"/>
    <lineage>
        <taxon>Bacteria</taxon>
        <taxon>Bacillati</taxon>
        <taxon>Bacillota</taxon>
        <taxon>Bacilli</taxon>
        <taxon>Lactobacillales</taxon>
        <taxon>Lactobacillaceae</taxon>
        <taxon>Weissella</taxon>
    </lineage>
</organism>
<keyword evidence="4" id="KW-1003">Cell membrane</keyword>
<dbReference type="InterPro" id="IPR013525">
    <property type="entry name" value="ABC2_TM"/>
</dbReference>
<evidence type="ECO:0000256" key="2">
    <source>
        <dbReference type="ARBA" id="ARBA00007783"/>
    </source>
</evidence>
<evidence type="ECO:0000256" key="6">
    <source>
        <dbReference type="ARBA" id="ARBA00022989"/>
    </source>
</evidence>
<keyword evidence="9" id="KW-1185">Reference proteome</keyword>
<dbReference type="GO" id="GO:0005886">
    <property type="term" value="C:plasma membrane"/>
    <property type="evidence" value="ECO:0007669"/>
    <property type="project" value="UniProtKB-SubCell"/>
</dbReference>
<evidence type="ECO:0000256" key="7">
    <source>
        <dbReference type="ARBA" id="ARBA00023136"/>
    </source>
</evidence>
<evidence type="ECO:0000256" key="4">
    <source>
        <dbReference type="ARBA" id="ARBA00022475"/>
    </source>
</evidence>
<dbReference type="PANTHER" id="PTHR30294:SF38">
    <property type="entry name" value="TRANSPORT PERMEASE PROTEIN"/>
    <property type="match status" value="1"/>
</dbReference>
<dbReference type="Pfam" id="PF12698">
    <property type="entry name" value="ABC2_membrane_3"/>
    <property type="match status" value="1"/>
</dbReference>
<dbReference type="Proteomes" id="UP000254912">
    <property type="component" value="Unassembled WGS sequence"/>
</dbReference>
<keyword evidence="7" id="KW-0472">Membrane</keyword>
<comment type="subcellular location">
    <subcellularLocation>
        <location evidence="1">Cell membrane</location>
        <topology evidence="1">Multi-pass membrane protein</topology>
    </subcellularLocation>
</comment>
<dbReference type="InterPro" id="IPR051449">
    <property type="entry name" value="ABC-2_transporter_component"/>
</dbReference>
<name>A0A288QX15_9LACO</name>
<dbReference type="InterPro" id="IPR047817">
    <property type="entry name" value="ABC2_TM_bact-type"/>
</dbReference>
<dbReference type="PANTHER" id="PTHR30294">
    <property type="entry name" value="MEMBRANE COMPONENT OF ABC TRANSPORTER YHHJ-RELATED"/>
    <property type="match status" value="1"/>
</dbReference>
<keyword evidence="3" id="KW-0813">Transport</keyword>
<proteinExistence type="inferred from homology"/>
<keyword evidence="6" id="KW-1133">Transmembrane helix</keyword>
<evidence type="ECO:0000313" key="8">
    <source>
        <dbReference type="EMBL" id="RDL11940.1"/>
    </source>
</evidence>
<evidence type="ECO:0000313" key="9">
    <source>
        <dbReference type="Proteomes" id="UP000254912"/>
    </source>
</evidence>
<dbReference type="KEGG" id="wso:WSWS_00735"/>
<keyword evidence="5" id="KW-0812">Transmembrane</keyword>
<reference evidence="8 9" key="1">
    <citation type="submission" date="2018-07" db="EMBL/GenBank/DDBJ databases">
        <title>Genomic Encyclopedia of Type Strains, Phase III (KMG-III): the genomes of soil and plant-associated and newly described type strains.</title>
        <authorList>
            <person name="Whitman W."/>
        </authorList>
    </citation>
    <scope>NUCLEOTIDE SEQUENCE [LARGE SCALE GENOMIC DNA]</scope>
    <source>
        <strain evidence="8 9">CECT 7031</strain>
    </source>
</reference>
<dbReference type="GeneID" id="94545937"/>
<evidence type="ECO:0000256" key="3">
    <source>
        <dbReference type="ARBA" id="ARBA00022448"/>
    </source>
</evidence>
<evidence type="ECO:0000256" key="5">
    <source>
        <dbReference type="ARBA" id="ARBA00022692"/>
    </source>
</evidence>
<evidence type="ECO:0000256" key="1">
    <source>
        <dbReference type="ARBA" id="ARBA00004651"/>
    </source>
</evidence>
<dbReference type="AlphaFoldDB" id="A0A288QX15"/>
<dbReference type="PROSITE" id="PS51012">
    <property type="entry name" value="ABC_TM2"/>
    <property type="match status" value="1"/>
</dbReference>